<dbReference type="InterPro" id="IPR028939">
    <property type="entry name" value="P5C_Rdtase_cat_N"/>
</dbReference>
<sequence>MNISIVGTGNVGTGLAKVLSKTRHGVVMGARTEAKGRAAADAIVKEHGGNVRGSDVASAVRDADVVILAVPYAETADVIAIAGSLSGKIVIDATNPLTEDFSGLTLGFESSAAEEIQKRVAGAPVVKAFNTVFAQIYAEGPRFGERPVQVFYAGDDDAAKKAVSEIINAAGFDAVDAGPLKNARYLEPLAALNIQLGYSLGRGTQIAPAWIEREAA</sequence>
<protein>
    <recommendedName>
        <fullName evidence="2">Pyrroline-5-carboxylate reductase catalytic N-terminal domain-containing protein</fullName>
    </recommendedName>
</protein>
<evidence type="ECO:0000313" key="3">
    <source>
        <dbReference type="EMBL" id="MBB3064353.1"/>
    </source>
</evidence>
<dbReference type="Gene3D" id="3.40.50.720">
    <property type="entry name" value="NAD(P)-binding Rossmann-like Domain"/>
    <property type="match status" value="1"/>
</dbReference>
<dbReference type="Proteomes" id="UP000581135">
    <property type="component" value="Unassembled WGS sequence"/>
</dbReference>
<dbReference type="EMBL" id="JACHXA010000001">
    <property type="protein sequence ID" value="MBB3064353.1"/>
    <property type="molecule type" value="Genomic_DNA"/>
</dbReference>
<dbReference type="PANTHER" id="PTHR14239">
    <property type="entry name" value="DUDULIN-RELATED"/>
    <property type="match status" value="1"/>
</dbReference>
<evidence type="ECO:0000313" key="4">
    <source>
        <dbReference type="Proteomes" id="UP000581135"/>
    </source>
</evidence>
<dbReference type="PANTHER" id="PTHR14239:SF10">
    <property type="entry name" value="REDUCTASE"/>
    <property type="match status" value="1"/>
</dbReference>
<name>A0A839STW3_9PROT</name>
<feature type="domain" description="Pyrroline-5-carboxylate reductase catalytic N-terminal" evidence="2">
    <location>
        <begin position="3"/>
        <end position="96"/>
    </location>
</feature>
<dbReference type="SUPFAM" id="SSF51735">
    <property type="entry name" value="NAD(P)-binding Rossmann-fold domains"/>
    <property type="match status" value="1"/>
</dbReference>
<evidence type="ECO:0000259" key="2">
    <source>
        <dbReference type="Pfam" id="PF03807"/>
    </source>
</evidence>
<dbReference type="InterPro" id="IPR051267">
    <property type="entry name" value="STEAP_metalloreductase"/>
</dbReference>
<dbReference type="Pfam" id="PF03807">
    <property type="entry name" value="F420_oxidored"/>
    <property type="match status" value="1"/>
</dbReference>
<organism evidence="3 4">
    <name type="scientific">Limibacillus halophilus</name>
    <dbReference type="NCBI Taxonomy" id="1579333"/>
    <lineage>
        <taxon>Bacteria</taxon>
        <taxon>Pseudomonadati</taxon>
        <taxon>Pseudomonadota</taxon>
        <taxon>Alphaproteobacteria</taxon>
        <taxon>Rhodospirillales</taxon>
        <taxon>Rhodovibrionaceae</taxon>
        <taxon>Limibacillus</taxon>
    </lineage>
</organism>
<dbReference type="GO" id="GO:0016491">
    <property type="term" value="F:oxidoreductase activity"/>
    <property type="evidence" value="ECO:0007669"/>
    <property type="project" value="UniProtKB-KW"/>
</dbReference>
<keyword evidence="1" id="KW-0560">Oxidoreductase</keyword>
<dbReference type="RefSeq" id="WP_183415144.1">
    <property type="nucleotide sequence ID" value="NZ_JACHXA010000001.1"/>
</dbReference>
<keyword evidence="4" id="KW-1185">Reference proteome</keyword>
<accession>A0A839STW3</accession>
<gene>
    <name evidence="3" type="ORF">FHR98_000618</name>
</gene>
<proteinExistence type="predicted"/>
<comment type="caution">
    <text evidence="3">The sequence shown here is derived from an EMBL/GenBank/DDBJ whole genome shotgun (WGS) entry which is preliminary data.</text>
</comment>
<reference evidence="3 4" key="1">
    <citation type="submission" date="2020-08" db="EMBL/GenBank/DDBJ databases">
        <title>Genomic Encyclopedia of Type Strains, Phase III (KMG-III): the genomes of soil and plant-associated and newly described type strains.</title>
        <authorList>
            <person name="Whitman W."/>
        </authorList>
    </citation>
    <scope>NUCLEOTIDE SEQUENCE [LARGE SCALE GENOMIC DNA]</scope>
    <source>
        <strain evidence="3 4">CECT 8803</strain>
    </source>
</reference>
<evidence type="ECO:0000256" key="1">
    <source>
        <dbReference type="ARBA" id="ARBA00023002"/>
    </source>
</evidence>
<dbReference type="AlphaFoldDB" id="A0A839STW3"/>
<dbReference type="InterPro" id="IPR036291">
    <property type="entry name" value="NAD(P)-bd_dom_sf"/>
</dbReference>